<feature type="domain" description="Peptidase S54 rhomboid" evidence="8">
    <location>
        <begin position="148"/>
        <end position="290"/>
    </location>
</feature>
<feature type="transmembrane region" description="Helical" evidence="7">
    <location>
        <begin position="272"/>
        <end position="295"/>
    </location>
</feature>
<name>A0A836B3T1_9CHLO</name>
<keyword evidence="10" id="KW-1185">Reference proteome</keyword>
<proteinExistence type="inferred from homology"/>
<dbReference type="InterPro" id="IPR035952">
    <property type="entry name" value="Rhomboid-like_sf"/>
</dbReference>
<dbReference type="EMBL" id="JAEHOD010000026">
    <property type="protein sequence ID" value="KAG2446454.1"/>
    <property type="molecule type" value="Genomic_DNA"/>
</dbReference>
<organism evidence="9 10">
    <name type="scientific">Chlamydomonas schloesseri</name>
    <dbReference type="NCBI Taxonomy" id="2026947"/>
    <lineage>
        <taxon>Eukaryota</taxon>
        <taxon>Viridiplantae</taxon>
        <taxon>Chlorophyta</taxon>
        <taxon>core chlorophytes</taxon>
        <taxon>Chlorophyceae</taxon>
        <taxon>CS clade</taxon>
        <taxon>Chlamydomonadales</taxon>
        <taxon>Chlamydomonadaceae</taxon>
        <taxon>Chlamydomonas</taxon>
    </lineage>
</organism>
<feature type="transmembrane region" description="Helical" evidence="7">
    <location>
        <begin position="117"/>
        <end position="138"/>
    </location>
</feature>
<feature type="transmembrane region" description="Helical" evidence="7">
    <location>
        <begin position="188"/>
        <end position="208"/>
    </location>
</feature>
<gene>
    <name evidence="9" type="ORF">HYH02_008446</name>
</gene>
<dbReference type="AlphaFoldDB" id="A0A836B3T1"/>
<dbReference type="Gene3D" id="1.20.1540.10">
    <property type="entry name" value="Rhomboid-like"/>
    <property type="match status" value="1"/>
</dbReference>
<feature type="region of interest" description="Disordered" evidence="6">
    <location>
        <begin position="33"/>
        <end position="67"/>
    </location>
</feature>
<comment type="subcellular location">
    <subcellularLocation>
        <location evidence="1">Membrane</location>
        <topology evidence="1">Multi-pass membrane protein</topology>
    </subcellularLocation>
</comment>
<sequence>MTASVLAREHIVHLSVPDSLRLHVRARPGGLAAGALTATHPQRRRSRAGTAAHAANKRNGSSAPSGGDDVAGLAKVLFRDVVSGLTGSGSNSTASSSGRGSAAAAAALPEDLRSPSYAIAAANVVMFLACALVPLLPVSSVLLNHKAPQLWQLLTSSFAHPSLESVMQCVFFTYVFGRVVERNHGVWATWAVYISCGVAAAALAWWLIPAKAGLLTSAAPAAAWGLFLVGVGIPRMAKKPLEVACLAPFAFAATAGRYAHASTALLTDGTPVGHLVHVVGAGLAAALASCVVNVVEGVLEARERKRLEAKRQAEAASQEEAMNRMISMASEAAAKLGKKLG</sequence>
<feature type="transmembrane region" description="Helical" evidence="7">
    <location>
        <begin position="214"/>
        <end position="234"/>
    </location>
</feature>
<reference evidence="9" key="1">
    <citation type="journal article" date="2020" name="bioRxiv">
        <title>Comparative genomics of Chlamydomonas.</title>
        <authorList>
            <person name="Craig R.J."/>
            <person name="Hasan A.R."/>
            <person name="Ness R.W."/>
            <person name="Keightley P.D."/>
        </authorList>
    </citation>
    <scope>NUCLEOTIDE SEQUENCE</scope>
    <source>
        <strain evidence="9">CCAP 11/173</strain>
    </source>
</reference>
<comment type="caution">
    <text evidence="9">The sequence shown here is derived from an EMBL/GenBank/DDBJ whole genome shotgun (WGS) entry which is preliminary data.</text>
</comment>
<dbReference type="GO" id="GO:0004252">
    <property type="term" value="F:serine-type endopeptidase activity"/>
    <property type="evidence" value="ECO:0007669"/>
    <property type="project" value="InterPro"/>
</dbReference>
<evidence type="ECO:0000313" key="9">
    <source>
        <dbReference type="EMBL" id="KAG2446454.1"/>
    </source>
</evidence>
<dbReference type="Proteomes" id="UP000613740">
    <property type="component" value="Unassembled WGS sequence"/>
</dbReference>
<evidence type="ECO:0000256" key="3">
    <source>
        <dbReference type="ARBA" id="ARBA00022692"/>
    </source>
</evidence>
<evidence type="ECO:0000256" key="6">
    <source>
        <dbReference type="SAM" id="MobiDB-lite"/>
    </source>
</evidence>
<evidence type="ECO:0000256" key="1">
    <source>
        <dbReference type="ARBA" id="ARBA00004141"/>
    </source>
</evidence>
<keyword evidence="4 7" id="KW-1133">Transmembrane helix</keyword>
<feature type="transmembrane region" description="Helical" evidence="7">
    <location>
        <begin position="158"/>
        <end position="176"/>
    </location>
</feature>
<evidence type="ECO:0000256" key="4">
    <source>
        <dbReference type="ARBA" id="ARBA00022989"/>
    </source>
</evidence>
<dbReference type="InterPro" id="IPR022764">
    <property type="entry name" value="Peptidase_S54_rhomboid_dom"/>
</dbReference>
<keyword evidence="5 7" id="KW-0472">Membrane</keyword>
<dbReference type="Pfam" id="PF01694">
    <property type="entry name" value="Rhomboid"/>
    <property type="match status" value="1"/>
</dbReference>
<dbReference type="PANTHER" id="PTHR43066">
    <property type="entry name" value="RHOMBOID-RELATED PROTEIN"/>
    <property type="match status" value="1"/>
</dbReference>
<protein>
    <recommendedName>
        <fullName evidence="8">Peptidase S54 rhomboid domain-containing protein</fullName>
    </recommendedName>
</protein>
<evidence type="ECO:0000313" key="10">
    <source>
        <dbReference type="Proteomes" id="UP000613740"/>
    </source>
</evidence>
<keyword evidence="3 7" id="KW-0812">Transmembrane</keyword>
<evidence type="ECO:0000259" key="8">
    <source>
        <dbReference type="Pfam" id="PF01694"/>
    </source>
</evidence>
<comment type="similarity">
    <text evidence="2">Belongs to the peptidase S54 family.</text>
</comment>
<dbReference type="OrthoDB" id="418595at2759"/>
<evidence type="ECO:0000256" key="2">
    <source>
        <dbReference type="ARBA" id="ARBA00009045"/>
    </source>
</evidence>
<dbReference type="PANTHER" id="PTHR43066:SF5">
    <property type="entry name" value="RHOMBOID-LIKE PROTEIN 11, CHLOROPLASTIC-RELATED"/>
    <property type="match status" value="1"/>
</dbReference>
<accession>A0A836B3T1</accession>
<evidence type="ECO:0000256" key="7">
    <source>
        <dbReference type="SAM" id="Phobius"/>
    </source>
</evidence>
<evidence type="ECO:0000256" key="5">
    <source>
        <dbReference type="ARBA" id="ARBA00023136"/>
    </source>
</evidence>
<feature type="transmembrane region" description="Helical" evidence="7">
    <location>
        <begin position="241"/>
        <end position="260"/>
    </location>
</feature>
<dbReference type="GO" id="GO:0016020">
    <property type="term" value="C:membrane"/>
    <property type="evidence" value="ECO:0007669"/>
    <property type="project" value="UniProtKB-SubCell"/>
</dbReference>
<dbReference type="SUPFAM" id="SSF144091">
    <property type="entry name" value="Rhomboid-like"/>
    <property type="match status" value="1"/>
</dbReference>